<dbReference type="Proteomes" id="UP001529510">
    <property type="component" value="Unassembled WGS sequence"/>
</dbReference>
<dbReference type="InterPro" id="IPR032376">
    <property type="entry name" value="DOCK_N"/>
</dbReference>
<gene>
    <name evidence="2" type="ORF">M9458_018929</name>
</gene>
<name>A0ABD0QM74_CIRMR</name>
<evidence type="ECO:0000313" key="3">
    <source>
        <dbReference type="Proteomes" id="UP001529510"/>
    </source>
</evidence>
<proteinExistence type="predicted"/>
<feature type="domain" description="Dedicator of cytokinesis N-terminal" evidence="1">
    <location>
        <begin position="14"/>
        <end position="52"/>
    </location>
</feature>
<feature type="non-terminal residue" evidence="2">
    <location>
        <position position="52"/>
    </location>
</feature>
<dbReference type="AlphaFoldDB" id="A0ABD0QM74"/>
<reference evidence="2 3" key="1">
    <citation type="submission" date="2024-05" db="EMBL/GenBank/DDBJ databases">
        <title>Genome sequencing and assembly of Indian major carp, Cirrhinus mrigala (Hamilton, 1822).</title>
        <authorList>
            <person name="Mohindra V."/>
            <person name="Chowdhury L.M."/>
            <person name="Lal K."/>
            <person name="Jena J.K."/>
        </authorList>
    </citation>
    <scope>NUCLEOTIDE SEQUENCE [LARGE SCALE GENOMIC DNA]</scope>
    <source>
        <strain evidence="2">CM1030</strain>
        <tissue evidence="2">Blood</tissue>
    </source>
</reference>
<protein>
    <recommendedName>
        <fullName evidence="1">Dedicator of cytokinesis N-terminal domain-containing protein</fullName>
    </recommendedName>
</protein>
<organism evidence="2 3">
    <name type="scientific">Cirrhinus mrigala</name>
    <name type="common">Mrigala</name>
    <dbReference type="NCBI Taxonomy" id="683832"/>
    <lineage>
        <taxon>Eukaryota</taxon>
        <taxon>Metazoa</taxon>
        <taxon>Chordata</taxon>
        <taxon>Craniata</taxon>
        <taxon>Vertebrata</taxon>
        <taxon>Euteleostomi</taxon>
        <taxon>Actinopterygii</taxon>
        <taxon>Neopterygii</taxon>
        <taxon>Teleostei</taxon>
        <taxon>Ostariophysi</taxon>
        <taxon>Cypriniformes</taxon>
        <taxon>Cyprinidae</taxon>
        <taxon>Labeoninae</taxon>
        <taxon>Labeonini</taxon>
        <taxon>Cirrhinus</taxon>
    </lineage>
</organism>
<comment type="caution">
    <text evidence="2">The sequence shown here is derived from an EMBL/GenBank/DDBJ whole genome shotgun (WGS) entry which is preliminary data.</text>
</comment>
<evidence type="ECO:0000313" key="2">
    <source>
        <dbReference type="EMBL" id="KAL0187259.1"/>
    </source>
</evidence>
<accession>A0ABD0QM74</accession>
<sequence length="52" mass="6167">MRLQNLEKRRQTLFSGVHTYSLLINLRNFVCNIGEDAELFMSLYDPDKSEFI</sequence>
<keyword evidence="3" id="KW-1185">Reference proteome</keyword>
<dbReference type="EMBL" id="JAMKFB020000008">
    <property type="protein sequence ID" value="KAL0187259.1"/>
    <property type="molecule type" value="Genomic_DNA"/>
</dbReference>
<dbReference type="Pfam" id="PF16172">
    <property type="entry name" value="DOCK_N"/>
    <property type="match status" value="1"/>
</dbReference>
<evidence type="ECO:0000259" key="1">
    <source>
        <dbReference type="Pfam" id="PF16172"/>
    </source>
</evidence>